<dbReference type="Proteomes" id="UP000815677">
    <property type="component" value="Unassembled WGS sequence"/>
</dbReference>
<gene>
    <name evidence="2" type="ORF">MCHLO_13174</name>
</gene>
<keyword evidence="3" id="KW-1185">Reference proteome</keyword>
<protein>
    <submittedName>
        <fullName evidence="2">Uncharacterized protein</fullName>
    </submittedName>
</protein>
<feature type="region of interest" description="Disordered" evidence="1">
    <location>
        <begin position="26"/>
        <end position="93"/>
    </location>
</feature>
<reference evidence="2" key="1">
    <citation type="submission" date="2014-09" db="EMBL/GenBank/DDBJ databases">
        <title>Genome sequence of the luminous mushroom Mycena chlorophos for searching fungal bioluminescence genes.</title>
        <authorList>
            <person name="Tanaka Y."/>
            <person name="Kasuga D."/>
            <person name="Oba Y."/>
            <person name="Hase S."/>
            <person name="Sato K."/>
            <person name="Oba Y."/>
            <person name="Sakakibara Y."/>
        </authorList>
    </citation>
    <scope>NUCLEOTIDE SEQUENCE</scope>
</reference>
<name>A0ABQ0M0K4_MYCCL</name>
<accession>A0ABQ0M0K4</accession>
<proteinExistence type="predicted"/>
<evidence type="ECO:0000256" key="1">
    <source>
        <dbReference type="SAM" id="MobiDB-lite"/>
    </source>
</evidence>
<organism evidence="2 3">
    <name type="scientific">Mycena chlorophos</name>
    <name type="common">Agaric fungus</name>
    <name type="synonym">Agaricus chlorophos</name>
    <dbReference type="NCBI Taxonomy" id="658473"/>
    <lineage>
        <taxon>Eukaryota</taxon>
        <taxon>Fungi</taxon>
        <taxon>Dikarya</taxon>
        <taxon>Basidiomycota</taxon>
        <taxon>Agaricomycotina</taxon>
        <taxon>Agaricomycetes</taxon>
        <taxon>Agaricomycetidae</taxon>
        <taxon>Agaricales</taxon>
        <taxon>Marasmiineae</taxon>
        <taxon>Mycenaceae</taxon>
        <taxon>Mycena</taxon>
    </lineage>
</organism>
<evidence type="ECO:0000313" key="2">
    <source>
        <dbReference type="EMBL" id="GAT56529.1"/>
    </source>
</evidence>
<sequence length="440" mass="48377">MDTLFTTCHRYGRWLRRNTGKLELHRMADDPAGPTPSIASAHPHPHHPRAAQTRRVYAEQTDARRRHPRGFPDDFRRPFHHSAGGADSCRRPVYTVMRPRNRASGPLSPRGKTPQALIDASQQPLDLYVSSARDHSALSCRVDRHRHISAQAAPVPLALGTRPLALIILRISTGRQLRSSSLVIPRWRLYPARCLSFGRGARRSAVAALPAHEAGDMGQSGHCLRNASTTAPSRPSRALSYVLDTRKLATCCLATPNPHVPPHPFVYLRHSSLSTPSLEIPIPVTPTTSNLRIPIPFSSSSSSYLPSLPTFSPFRSIALAPTLSRYTDDPRIAILSTSSPPFSSPALHSLHTTFRPFHVLGHGLHTDARTATLCEHRRPLERSVRRGLLRLRTALATTWKGGAADVGRLAGYRHLFSVGNLGWGRGVGLEDAGAVQARRM</sequence>
<dbReference type="EMBL" id="DF849311">
    <property type="protein sequence ID" value="GAT56529.1"/>
    <property type="molecule type" value="Genomic_DNA"/>
</dbReference>
<evidence type="ECO:0000313" key="3">
    <source>
        <dbReference type="Proteomes" id="UP000815677"/>
    </source>
</evidence>